<feature type="transmembrane region" description="Helical" evidence="2">
    <location>
        <begin position="273"/>
        <end position="293"/>
    </location>
</feature>
<feature type="domain" description="EamA" evidence="3">
    <location>
        <begin position="274"/>
        <end position="406"/>
    </location>
</feature>
<comment type="caution">
    <text evidence="4">The sequence shown here is derived from an EMBL/GenBank/DDBJ whole genome shotgun (WGS) entry which is preliminary data.</text>
</comment>
<dbReference type="InterPro" id="IPR000620">
    <property type="entry name" value="EamA_dom"/>
</dbReference>
<dbReference type="Proteomes" id="UP001642483">
    <property type="component" value="Unassembled WGS sequence"/>
</dbReference>
<evidence type="ECO:0000313" key="5">
    <source>
        <dbReference type="Proteomes" id="UP001642483"/>
    </source>
</evidence>
<evidence type="ECO:0000259" key="3">
    <source>
        <dbReference type="Pfam" id="PF00892"/>
    </source>
</evidence>
<feature type="transmembrane region" description="Helical" evidence="2">
    <location>
        <begin position="390"/>
        <end position="408"/>
    </location>
</feature>
<organism evidence="4 5">
    <name type="scientific">Clavelina lepadiformis</name>
    <name type="common">Light-bulb sea squirt</name>
    <name type="synonym">Ascidia lepadiformis</name>
    <dbReference type="NCBI Taxonomy" id="159417"/>
    <lineage>
        <taxon>Eukaryota</taxon>
        <taxon>Metazoa</taxon>
        <taxon>Chordata</taxon>
        <taxon>Tunicata</taxon>
        <taxon>Ascidiacea</taxon>
        <taxon>Aplousobranchia</taxon>
        <taxon>Clavelinidae</taxon>
        <taxon>Clavelina</taxon>
    </lineage>
</organism>
<dbReference type="Pfam" id="PF00892">
    <property type="entry name" value="EamA"/>
    <property type="match status" value="2"/>
</dbReference>
<feature type="compositionally biased region" description="Low complexity" evidence="1">
    <location>
        <begin position="81"/>
        <end position="92"/>
    </location>
</feature>
<gene>
    <name evidence="4" type="ORF">CVLEPA_LOCUS9061</name>
</gene>
<keyword evidence="5" id="KW-1185">Reference proteome</keyword>
<proteinExistence type="predicted"/>
<feature type="region of interest" description="Disordered" evidence="1">
    <location>
        <begin position="1"/>
        <end position="32"/>
    </location>
</feature>
<feature type="transmembrane region" description="Helical" evidence="2">
    <location>
        <begin position="233"/>
        <end position="253"/>
    </location>
</feature>
<sequence length="424" mass="45800">MESDKTATRAKMSLLRQKQVSESSEKTPLIRHECETDDNQVAKEIKDKPEYNLQATKAVTNKGGQSVVTLHRGLLMTQWTSTASASDTTSQSPNDSNDEKESTPISKSDCTKGILLAIIGAGVMYGLTAVFVRLAGDNGVGSAETLFVRCGLQFILFGSLGAIRQISFFPPEGKAWYCLLIAVTYSLATITSFEAFNVIPPGNAIATRGASRTIFAVLLSFLIMREKLFWKDLIAVVTCVAGISCIIASSLSPNNNDYVVPQGLSDNRVLVNVYGYMLIVCSGISRSVGMITVRQLKGELHSFTIVGYHSLLTFLISFVLLFVRKLSWPPTPAGVGYILAVCVTSSVATWSSNRAVQLIHPALVALGQNADLVVSMVLEHTILHMAPSMLEILGACLILGGVSGITWLKWKASRENAEIDSNAK</sequence>
<accession>A0ABP0FGG2</accession>
<evidence type="ECO:0000313" key="4">
    <source>
        <dbReference type="EMBL" id="CAK8678777.1"/>
    </source>
</evidence>
<feature type="domain" description="EamA" evidence="3">
    <location>
        <begin position="113"/>
        <end position="247"/>
    </location>
</feature>
<dbReference type="PANTHER" id="PTHR22911">
    <property type="entry name" value="ACYL-MALONYL CONDENSING ENZYME-RELATED"/>
    <property type="match status" value="1"/>
</dbReference>
<feature type="region of interest" description="Disordered" evidence="1">
    <location>
        <begin position="81"/>
        <end position="106"/>
    </location>
</feature>
<evidence type="ECO:0000256" key="2">
    <source>
        <dbReference type="SAM" id="Phobius"/>
    </source>
</evidence>
<feature type="transmembrane region" description="Helical" evidence="2">
    <location>
        <begin position="175"/>
        <end position="193"/>
    </location>
</feature>
<feature type="transmembrane region" description="Helical" evidence="2">
    <location>
        <begin position="146"/>
        <end position="163"/>
    </location>
</feature>
<name>A0ABP0FGG2_CLALP</name>
<dbReference type="SUPFAM" id="SSF103481">
    <property type="entry name" value="Multidrug resistance efflux transporter EmrE"/>
    <property type="match status" value="2"/>
</dbReference>
<dbReference type="InterPro" id="IPR037185">
    <property type="entry name" value="EmrE-like"/>
</dbReference>
<keyword evidence="2" id="KW-0472">Membrane</keyword>
<dbReference type="EMBL" id="CAWYQH010000057">
    <property type="protein sequence ID" value="CAK8678777.1"/>
    <property type="molecule type" value="Genomic_DNA"/>
</dbReference>
<keyword evidence="2" id="KW-1133">Transmembrane helix</keyword>
<protein>
    <recommendedName>
        <fullName evidence="3">EamA domain-containing protein</fullName>
    </recommendedName>
</protein>
<feature type="transmembrane region" description="Helical" evidence="2">
    <location>
        <begin position="205"/>
        <end position="224"/>
    </location>
</feature>
<feature type="transmembrane region" description="Helical" evidence="2">
    <location>
        <begin position="305"/>
        <end position="323"/>
    </location>
</feature>
<feature type="compositionally biased region" description="Basic and acidic residues" evidence="1">
    <location>
        <begin position="23"/>
        <end position="32"/>
    </location>
</feature>
<keyword evidence="2" id="KW-0812">Transmembrane</keyword>
<feature type="transmembrane region" description="Helical" evidence="2">
    <location>
        <begin position="114"/>
        <end position="134"/>
    </location>
</feature>
<evidence type="ECO:0000256" key="1">
    <source>
        <dbReference type="SAM" id="MobiDB-lite"/>
    </source>
</evidence>
<reference evidence="4 5" key="1">
    <citation type="submission" date="2024-02" db="EMBL/GenBank/DDBJ databases">
        <authorList>
            <person name="Daric V."/>
            <person name="Darras S."/>
        </authorList>
    </citation>
    <scope>NUCLEOTIDE SEQUENCE [LARGE SCALE GENOMIC DNA]</scope>
</reference>
<dbReference type="PANTHER" id="PTHR22911:SF137">
    <property type="entry name" value="SOLUTE CARRIER FAMILY 35 MEMBER G2-RELATED"/>
    <property type="match status" value="1"/>
</dbReference>
<dbReference type="Gene3D" id="1.10.3730.20">
    <property type="match status" value="1"/>
</dbReference>